<keyword evidence="2" id="KW-1185">Reference proteome</keyword>
<accession>A0A1L3EQK2</accession>
<sequence>MNSSTTTCTNCRADPYVDSHNLLNEATEWLQYARGLTQLLAELVHEAEAVDCQRMSLGLDAIAALTRMGLQCTADAHARMSWERAARESRGRCE</sequence>
<dbReference type="EMBL" id="CP017480">
    <property type="protein sequence ID" value="APG03335.1"/>
    <property type="molecule type" value="Genomic_DNA"/>
</dbReference>
<evidence type="ECO:0000313" key="2">
    <source>
        <dbReference type="Proteomes" id="UP000182987"/>
    </source>
</evidence>
<protein>
    <submittedName>
        <fullName evidence="1">Uncharacterized protein</fullName>
    </submittedName>
</protein>
<dbReference type="KEGG" id="lrz:BJI69_05020"/>
<dbReference type="AlphaFoldDB" id="A0A1L3EQK2"/>
<dbReference type="Proteomes" id="UP000182987">
    <property type="component" value="Chromosome"/>
</dbReference>
<gene>
    <name evidence="1" type="ORF">BJI69_05020</name>
</gene>
<proteinExistence type="predicted"/>
<evidence type="ECO:0000313" key="1">
    <source>
        <dbReference type="EMBL" id="APG03335.1"/>
    </source>
</evidence>
<reference evidence="2" key="1">
    <citation type="submission" date="2016-09" db="EMBL/GenBank/DDBJ databases">
        <authorList>
            <person name="Lysoe E."/>
        </authorList>
    </citation>
    <scope>NUCLEOTIDE SEQUENCE [LARGE SCALE GENOMIC DNA]</scope>
    <source>
        <strain evidence="2">LJ96T</strain>
    </source>
</reference>
<name>A0A1L3EQK2_9GAMM</name>
<organism evidence="1 2">
    <name type="scientific">Luteibacter rhizovicinus DSM 16549</name>
    <dbReference type="NCBI Taxonomy" id="1440763"/>
    <lineage>
        <taxon>Bacteria</taxon>
        <taxon>Pseudomonadati</taxon>
        <taxon>Pseudomonadota</taxon>
        <taxon>Gammaproteobacteria</taxon>
        <taxon>Lysobacterales</taxon>
        <taxon>Rhodanobacteraceae</taxon>
        <taxon>Luteibacter</taxon>
    </lineage>
</organism>